<proteinExistence type="predicted"/>
<sequence length="80" mass="9629">IFQILEGFRPSIAEKAPHCYVDKDPNERPSAEKHCEIFKNWQDDEQIFENSDDYDLIDLVQFYMNLFFNEEIPKKHIDYG</sequence>
<reference evidence="1 2" key="1">
    <citation type="submission" date="2021-06" db="EMBL/GenBank/DDBJ databases">
        <authorList>
            <person name="Kallberg Y."/>
            <person name="Tangrot J."/>
            <person name="Rosling A."/>
        </authorList>
    </citation>
    <scope>NUCLEOTIDE SEQUENCE [LARGE SCALE GENOMIC DNA]</scope>
    <source>
        <strain evidence="1 2">120-4 pot B 10/14</strain>
    </source>
</reference>
<protein>
    <submittedName>
        <fullName evidence="1">16270_t:CDS:1</fullName>
    </submittedName>
</protein>
<keyword evidence="2" id="KW-1185">Reference proteome</keyword>
<dbReference type="EMBL" id="CAJVQB010004910">
    <property type="protein sequence ID" value="CAG8648828.1"/>
    <property type="molecule type" value="Genomic_DNA"/>
</dbReference>
<dbReference type="Proteomes" id="UP000789901">
    <property type="component" value="Unassembled WGS sequence"/>
</dbReference>
<evidence type="ECO:0000313" key="2">
    <source>
        <dbReference type="Proteomes" id="UP000789901"/>
    </source>
</evidence>
<organism evidence="1 2">
    <name type="scientific">Gigaspora margarita</name>
    <dbReference type="NCBI Taxonomy" id="4874"/>
    <lineage>
        <taxon>Eukaryota</taxon>
        <taxon>Fungi</taxon>
        <taxon>Fungi incertae sedis</taxon>
        <taxon>Mucoromycota</taxon>
        <taxon>Glomeromycotina</taxon>
        <taxon>Glomeromycetes</taxon>
        <taxon>Diversisporales</taxon>
        <taxon>Gigasporaceae</taxon>
        <taxon>Gigaspora</taxon>
    </lineage>
</organism>
<comment type="caution">
    <text evidence="1">The sequence shown here is derived from an EMBL/GenBank/DDBJ whole genome shotgun (WGS) entry which is preliminary data.</text>
</comment>
<accession>A0ABN7US99</accession>
<evidence type="ECO:0000313" key="1">
    <source>
        <dbReference type="EMBL" id="CAG8648828.1"/>
    </source>
</evidence>
<feature type="non-terminal residue" evidence="1">
    <location>
        <position position="1"/>
    </location>
</feature>
<name>A0ABN7US99_GIGMA</name>
<gene>
    <name evidence="1" type="ORF">GMARGA_LOCUS9242</name>
</gene>